<dbReference type="Pfam" id="PF00668">
    <property type="entry name" value="Condensation"/>
    <property type="match status" value="1"/>
</dbReference>
<feature type="compositionally biased region" description="Basic residues" evidence="4">
    <location>
        <begin position="1062"/>
        <end position="1075"/>
    </location>
</feature>
<name>A0A2W2F3Y2_9ACTN</name>
<dbReference type="InterPro" id="IPR001242">
    <property type="entry name" value="Condensation_dom"/>
</dbReference>
<dbReference type="InterPro" id="IPR000873">
    <property type="entry name" value="AMP-dep_synth/lig_dom"/>
</dbReference>
<dbReference type="InterPro" id="IPR023213">
    <property type="entry name" value="CAT-like_dom_sf"/>
</dbReference>
<keyword evidence="3" id="KW-0597">Phosphoprotein</keyword>
<dbReference type="GO" id="GO:0031177">
    <property type="term" value="F:phosphopantetheine binding"/>
    <property type="evidence" value="ECO:0007669"/>
    <property type="project" value="InterPro"/>
</dbReference>
<proteinExistence type="predicted"/>
<dbReference type="GO" id="GO:0009239">
    <property type="term" value="P:enterobactin biosynthetic process"/>
    <property type="evidence" value="ECO:0007669"/>
    <property type="project" value="TreeGrafter"/>
</dbReference>
<dbReference type="RefSeq" id="WP_111211825.1">
    <property type="nucleotide sequence ID" value="NZ_POTY01000003.1"/>
</dbReference>
<dbReference type="Gene3D" id="1.10.1200.10">
    <property type="entry name" value="ACP-like"/>
    <property type="match status" value="1"/>
</dbReference>
<dbReference type="SUPFAM" id="SSF47336">
    <property type="entry name" value="ACP-like"/>
    <property type="match status" value="1"/>
</dbReference>
<organism evidence="6 7">
    <name type="scientific">Micromonospora craterilacus</name>
    <dbReference type="NCBI Taxonomy" id="1655439"/>
    <lineage>
        <taxon>Bacteria</taxon>
        <taxon>Bacillati</taxon>
        <taxon>Actinomycetota</taxon>
        <taxon>Actinomycetes</taxon>
        <taxon>Micromonosporales</taxon>
        <taxon>Micromonosporaceae</taxon>
        <taxon>Micromonospora</taxon>
    </lineage>
</organism>
<dbReference type="SUPFAM" id="SSF52777">
    <property type="entry name" value="CoA-dependent acyltransferases"/>
    <property type="match status" value="2"/>
</dbReference>
<dbReference type="PROSITE" id="PS50075">
    <property type="entry name" value="CARRIER"/>
    <property type="match status" value="1"/>
</dbReference>
<evidence type="ECO:0000256" key="1">
    <source>
        <dbReference type="ARBA" id="ARBA00001957"/>
    </source>
</evidence>
<dbReference type="Pfam" id="PF13193">
    <property type="entry name" value="AMP-binding_C"/>
    <property type="match status" value="1"/>
</dbReference>
<dbReference type="GO" id="GO:0005829">
    <property type="term" value="C:cytosol"/>
    <property type="evidence" value="ECO:0007669"/>
    <property type="project" value="TreeGrafter"/>
</dbReference>
<comment type="cofactor">
    <cofactor evidence="1">
        <name>pantetheine 4'-phosphate</name>
        <dbReference type="ChEBI" id="CHEBI:47942"/>
    </cofactor>
</comment>
<reference evidence="6 7" key="1">
    <citation type="submission" date="2018-01" db="EMBL/GenBank/DDBJ databases">
        <title>Draft genome sequence of Jishengella sp. NA12.</title>
        <authorList>
            <person name="Sahin N."/>
            <person name="Ay H."/>
            <person name="Saygin H."/>
        </authorList>
    </citation>
    <scope>NUCLEOTIDE SEQUENCE [LARGE SCALE GENOMIC DNA]</scope>
    <source>
        <strain evidence="6 7">NA12</strain>
    </source>
</reference>
<dbReference type="Proteomes" id="UP000248924">
    <property type="component" value="Unassembled WGS sequence"/>
</dbReference>
<evidence type="ECO:0000256" key="3">
    <source>
        <dbReference type="ARBA" id="ARBA00022553"/>
    </source>
</evidence>
<dbReference type="InterPro" id="IPR045851">
    <property type="entry name" value="AMP-bd_C_sf"/>
</dbReference>
<dbReference type="GO" id="GO:0043041">
    <property type="term" value="P:amino acid activation for nonribosomal peptide biosynthetic process"/>
    <property type="evidence" value="ECO:0007669"/>
    <property type="project" value="TreeGrafter"/>
</dbReference>
<dbReference type="InterPro" id="IPR036736">
    <property type="entry name" value="ACP-like_sf"/>
</dbReference>
<dbReference type="InterPro" id="IPR009081">
    <property type="entry name" value="PP-bd_ACP"/>
</dbReference>
<dbReference type="InterPro" id="IPR010071">
    <property type="entry name" value="AA_adenyl_dom"/>
</dbReference>
<keyword evidence="7" id="KW-1185">Reference proteome</keyword>
<feature type="compositionally biased region" description="Basic and acidic residues" evidence="4">
    <location>
        <begin position="172"/>
        <end position="199"/>
    </location>
</feature>
<evidence type="ECO:0000256" key="2">
    <source>
        <dbReference type="ARBA" id="ARBA00022450"/>
    </source>
</evidence>
<dbReference type="PROSITE" id="PS00455">
    <property type="entry name" value="AMP_BINDING"/>
    <property type="match status" value="1"/>
</dbReference>
<feature type="region of interest" description="Disordered" evidence="4">
    <location>
        <begin position="1041"/>
        <end position="1090"/>
    </location>
</feature>
<feature type="compositionally biased region" description="Acidic residues" evidence="4">
    <location>
        <begin position="1080"/>
        <end position="1090"/>
    </location>
</feature>
<dbReference type="SMART" id="SM00823">
    <property type="entry name" value="PKS_PP"/>
    <property type="match status" value="1"/>
</dbReference>
<dbReference type="Pfam" id="PF00550">
    <property type="entry name" value="PP-binding"/>
    <property type="match status" value="1"/>
</dbReference>
<dbReference type="GO" id="GO:0008610">
    <property type="term" value="P:lipid biosynthetic process"/>
    <property type="evidence" value="ECO:0007669"/>
    <property type="project" value="UniProtKB-ARBA"/>
</dbReference>
<dbReference type="EMBL" id="POTY01000003">
    <property type="protein sequence ID" value="PZG24119.1"/>
    <property type="molecule type" value="Genomic_DNA"/>
</dbReference>
<dbReference type="InterPro" id="IPR025110">
    <property type="entry name" value="AMP-bd_C"/>
</dbReference>
<feature type="region of interest" description="Disordered" evidence="4">
    <location>
        <begin position="165"/>
        <end position="199"/>
    </location>
</feature>
<dbReference type="Gene3D" id="3.40.50.12780">
    <property type="entry name" value="N-terminal domain of ligase-like"/>
    <property type="match status" value="1"/>
</dbReference>
<comment type="caution">
    <text evidence="6">The sequence shown here is derived from an EMBL/GenBank/DDBJ whole genome shotgun (WGS) entry which is preliminary data.</text>
</comment>
<dbReference type="PANTHER" id="PTHR45527:SF1">
    <property type="entry name" value="FATTY ACID SYNTHASE"/>
    <property type="match status" value="1"/>
</dbReference>
<dbReference type="GO" id="GO:0009366">
    <property type="term" value="C:enterobactin synthetase complex"/>
    <property type="evidence" value="ECO:0007669"/>
    <property type="project" value="TreeGrafter"/>
</dbReference>
<dbReference type="Gene3D" id="3.30.559.10">
    <property type="entry name" value="Chloramphenicol acetyltransferase-like domain"/>
    <property type="match status" value="1"/>
</dbReference>
<evidence type="ECO:0000256" key="4">
    <source>
        <dbReference type="SAM" id="MobiDB-lite"/>
    </source>
</evidence>
<evidence type="ECO:0000313" key="6">
    <source>
        <dbReference type="EMBL" id="PZG24119.1"/>
    </source>
</evidence>
<dbReference type="InterPro" id="IPR020806">
    <property type="entry name" value="PKS_PP-bd"/>
</dbReference>
<dbReference type="FunFam" id="3.40.50.980:FF:000001">
    <property type="entry name" value="Non-ribosomal peptide synthetase"/>
    <property type="match status" value="1"/>
</dbReference>
<dbReference type="Pfam" id="PF00501">
    <property type="entry name" value="AMP-binding"/>
    <property type="match status" value="1"/>
</dbReference>
<dbReference type="PANTHER" id="PTHR45527">
    <property type="entry name" value="NONRIBOSOMAL PEPTIDE SYNTHETASE"/>
    <property type="match status" value="1"/>
</dbReference>
<accession>A0A2W2F3Y2</accession>
<dbReference type="Gene3D" id="3.30.559.30">
    <property type="entry name" value="Nonribosomal peptide synthetase, condensation domain"/>
    <property type="match status" value="1"/>
</dbReference>
<protein>
    <recommendedName>
        <fullName evidence="5">Carrier domain-containing protein</fullName>
    </recommendedName>
</protein>
<keyword evidence="2" id="KW-0596">Phosphopantetheine</keyword>
<feature type="compositionally biased region" description="Low complexity" evidence="4">
    <location>
        <begin position="1043"/>
        <end position="1061"/>
    </location>
</feature>
<sequence length="1090" mass="117318">MGGSPYRPDDPDDLAVTPAERRLWLLHRIAPDDPAYHVCLPIRIDGLLNLATLRLTVVALMRKHPALRSRYVERDGELWRRVDRRAIDPMALVELPAAQVPAVVRGIARRPIDLAAGPVTRWTLLRVRRDEHVLVFSTHHIVFDGASLAPLSADLTSLSAALAAGRPPPATLEDRGRGGSDTDDDAPVHPPDDHDRPADDLTFWRRQMSGPPTPVSIWPPDAAPTGRPRTPAAVTYTTILGSDEVDHLRRFARHRSATMAMALLAGLAATIHRYTGHHDLVIGTPVSLRETPTDLAHIGLRLNPLPLRLRPTPATTLDALVRQCRDTLLDAVEHRHTPFETIVDVVGPPRSPRHTPLFQVLLTYQTEPSAPRLPGVVTTSLPPPTPAAKYHLSLTVTATADRVALTFEADAAECRADTLETFAQHVGELLRAGMADPQRPIGALAVSGSTAAPYRRRIESSGAPDGLARLVEQTADRQPDSVAVYGHHEQVTYAALDRRANQLAHELRARGIAPEQVVGVYLPRTPDLLATLLAVVKAGAAFLPLDPDLPAHRIRLMLTQARATLLVTTTALAAQAGHRGPTLLIDAGDTVARGRPRRRPRVPTDPANLAYVLFTSGSTGLPKGVAITQAGAVNFLRWATGEFGRDALAGLVALTSVGFDLSIFELFAPLVAGGAVILVDRPQALPPHPAAPQATLVNTVPSVLDALIDADALPAGLRCANLAGEPLPRELVSRLRHHLPDLTVRNLYGPSEATTYVTSGMVGDGDGPPAIGSEVAGARIWLVDTDGHPVPDGMRGTLLVGGPPLARGYLHRPALTAELFVPDHLGPATGDRLYRTGDLARRGRTGTIWFLGRLDRQIKVRGVRIELEEIERVLRDHPAVRDVAVVHTAAPHERLVAFTVPGPVPPEPGELAAYLRQRLPPVMTPTAWSTLDRLPRTDNGKLDRRRLAEHAAGVAPARTTAVPPRSELERTIARVWCSVLDRPDVGVHDGFFDLGGNSLLLLKLYGQLRAAIDGDLQVVDLLQWPTIAALADRLQGSGRTEHAAAGNAAPAHRPSDAAAGRGRARAAARRAALRRRGGEADDDDAEPTGR</sequence>
<dbReference type="InterPro" id="IPR020845">
    <property type="entry name" value="AMP-binding_CS"/>
</dbReference>
<dbReference type="GO" id="GO:0047527">
    <property type="term" value="F:2,3-dihydroxybenzoate-serine ligase activity"/>
    <property type="evidence" value="ECO:0007669"/>
    <property type="project" value="TreeGrafter"/>
</dbReference>
<dbReference type="AlphaFoldDB" id="A0A2W2F3Y2"/>
<gene>
    <name evidence="6" type="ORF">C1I95_00980</name>
</gene>
<dbReference type="NCBIfam" id="TIGR01733">
    <property type="entry name" value="AA-adenyl-dom"/>
    <property type="match status" value="1"/>
</dbReference>
<dbReference type="SUPFAM" id="SSF56801">
    <property type="entry name" value="Acetyl-CoA synthetase-like"/>
    <property type="match status" value="1"/>
</dbReference>
<evidence type="ECO:0000313" key="7">
    <source>
        <dbReference type="Proteomes" id="UP000248924"/>
    </source>
</evidence>
<feature type="domain" description="Carrier" evidence="5">
    <location>
        <begin position="963"/>
        <end position="1038"/>
    </location>
</feature>
<evidence type="ECO:0000259" key="5">
    <source>
        <dbReference type="PROSITE" id="PS50075"/>
    </source>
</evidence>
<dbReference type="InterPro" id="IPR042099">
    <property type="entry name" value="ANL_N_sf"/>
</dbReference>
<dbReference type="Gene3D" id="3.30.300.30">
    <property type="match status" value="1"/>
</dbReference>
<dbReference type="OrthoDB" id="2472181at2"/>